<evidence type="ECO:0000313" key="1">
    <source>
        <dbReference type="EMBL" id="JAG99435.1"/>
    </source>
</evidence>
<dbReference type="AlphaFoldDB" id="A0A0E9P523"/>
<reference evidence="1" key="2">
    <citation type="journal article" date="2015" name="Fish Shellfish Immunol.">
        <title>Early steps in the European eel (Anguilla anguilla)-Vibrio vulnificus interaction in the gills: Role of the RtxA13 toxin.</title>
        <authorList>
            <person name="Callol A."/>
            <person name="Pajuelo D."/>
            <person name="Ebbesson L."/>
            <person name="Teles M."/>
            <person name="MacKenzie S."/>
            <person name="Amaro C."/>
        </authorList>
    </citation>
    <scope>NUCLEOTIDE SEQUENCE</scope>
</reference>
<name>A0A0E9P523_ANGAN</name>
<reference evidence="1" key="1">
    <citation type="submission" date="2014-11" db="EMBL/GenBank/DDBJ databases">
        <authorList>
            <person name="Amaro Gonzalez C."/>
        </authorList>
    </citation>
    <scope>NUCLEOTIDE SEQUENCE</scope>
</reference>
<proteinExistence type="predicted"/>
<sequence length="28" mass="3124">MTVQIDNCMPGHASCRGSRLARCLKVYL</sequence>
<organism evidence="1">
    <name type="scientific">Anguilla anguilla</name>
    <name type="common">European freshwater eel</name>
    <name type="synonym">Muraena anguilla</name>
    <dbReference type="NCBI Taxonomy" id="7936"/>
    <lineage>
        <taxon>Eukaryota</taxon>
        <taxon>Metazoa</taxon>
        <taxon>Chordata</taxon>
        <taxon>Craniata</taxon>
        <taxon>Vertebrata</taxon>
        <taxon>Euteleostomi</taxon>
        <taxon>Actinopterygii</taxon>
        <taxon>Neopterygii</taxon>
        <taxon>Teleostei</taxon>
        <taxon>Anguilliformes</taxon>
        <taxon>Anguillidae</taxon>
        <taxon>Anguilla</taxon>
    </lineage>
</organism>
<dbReference type="EMBL" id="GBXM01109141">
    <property type="protein sequence ID" value="JAG99435.1"/>
    <property type="molecule type" value="Transcribed_RNA"/>
</dbReference>
<accession>A0A0E9P523</accession>
<protein>
    <submittedName>
        <fullName evidence="1">Uncharacterized protein</fullName>
    </submittedName>
</protein>